<organism evidence="1 2">
    <name type="scientific">Diploptera punctata</name>
    <name type="common">Pacific beetle cockroach</name>
    <dbReference type="NCBI Taxonomy" id="6984"/>
    <lineage>
        <taxon>Eukaryota</taxon>
        <taxon>Metazoa</taxon>
        <taxon>Ecdysozoa</taxon>
        <taxon>Arthropoda</taxon>
        <taxon>Hexapoda</taxon>
        <taxon>Insecta</taxon>
        <taxon>Pterygota</taxon>
        <taxon>Neoptera</taxon>
        <taxon>Polyneoptera</taxon>
        <taxon>Dictyoptera</taxon>
        <taxon>Blattodea</taxon>
        <taxon>Blaberoidea</taxon>
        <taxon>Blaberidae</taxon>
        <taxon>Diplopterinae</taxon>
        <taxon>Diploptera</taxon>
    </lineage>
</organism>
<comment type="caution">
    <text evidence="1">The sequence shown here is derived from an EMBL/GenBank/DDBJ whole genome shotgun (WGS) entry which is preliminary data.</text>
</comment>
<evidence type="ECO:0000313" key="1">
    <source>
        <dbReference type="EMBL" id="KAJ9582214.1"/>
    </source>
</evidence>
<feature type="non-terminal residue" evidence="1">
    <location>
        <position position="69"/>
    </location>
</feature>
<accession>A0AAD7ZK51</accession>
<proteinExistence type="predicted"/>
<name>A0AAD7ZK51_DIPPU</name>
<feature type="non-terminal residue" evidence="1">
    <location>
        <position position="1"/>
    </location>
</feature>
<sequence>SSIVMITCSNRREAVYTVESRDAANTNAIIEFALPTNLKANLTQCWTSYLNINVLEQININIEFVKQCQ</sequence>
<evidence type="ECO:0000313" key="2">
    <source>
        <dbReference type="Proteomes" id="UP001233999"/>
    </source>
</evidence>
<gene>
    <name evidence="1" type="ORF">L9F63_003453</name>
</gene>
<dbReference type="AlphaFoldDB" id="A0AAD7ZK51"/>
<keyword evidence="2" id="KW-1185">Reference proteome</keyword>
<reference evidence="1" key="2">
    <citation type="submission" date="2023-05" db="EMBL/GenBank/DDBJ databases">
        <authorList>
            <person name="Fouks B."/>
        </authorList>
    </citation>
    <scope>NUCLEOTIDE SEQUENCE</scope>
    <source>
        <strain evidence="1">Stay&amp;Tobe</strain>
        <tissue evidence="1">Testes</tissue>
    </source>
</reference>
<protein>
    <submittedName>
        <fullName evidence="1">Uncharacterized protein</fullName>
    </submittedName>
</protein>
<dbReference type="Proteomes" id="UP001233999">
    <property type="component" value="Unassembled WGS sequence"/>
</dbReference>
<reference evidence="1" key="1">
    <citation type="journal article" date="2023" name="IScience">
        <title>Live-bearing cockroach genome reveals convergent evolutionary mechanisms linked to viviparity in insects and beyond.</title>
        <authorList>
            <person name="Fouks B."/>
            <person name="Harrison M.C."/>
            <person name="Mikhailova A.A."/>
            <person name="Marchal E."/>
            <person name="English S."/>
            <person name="Carruthers M."/>
            <person name="Jennings E.C."/>
            <person name="Chiamaka E.L."/>
            <person name="Frigard R.A."/>
            <person name="Pippel M."/>
            <person name="Attardo G.M."/>
            <person name="Benoit J.B."/>
            <person name="Bornberg-Bauer E."/>
            <person name="Tobe S.S."/>
        </authorList>
    </citation>
    <scope>NUCLEOTIDE SEQUENCE</scope>
    <source>
        <strain evidence="1">Stay&amp;Tobe</strain>
    </source>
</reference>
<dbReference type="EMBL" id="JASPKZ010007817">
    <property type="protein sequence ID" value="KAJ9582214.1"/>
    <property type="molecule type" value="Genomic_DNA"/>
</dbReference>